<evidence type="ECO:0000313" key="2">
    <source>
        <dbReference type="Proteomes" id="UP000828048"/>
    </source>
</evidence>
<sequence length="290" mass="32070">MADEGSIQSPEDKQPRPISSIFSSPRLFTAFASKGLIDTESVQSPTSILDTKPFSSASRNPFSPKSPKPETRINWDKLDSRKVGLGIIDALIDEKPDSISEPESRVVLFGSQLKIQIPSLPLSPAESPKSPGDFGIKTRNSQLSLFSSGLEKKSPFGSANSGLENTFSPRVISASEMELSEDYTRVVSYGPNPRTTHIFDDCIVESCCGVVGFSDRRKGDGFYGDRSMSYPSDNFLSFCYSCKKNLGQGKDIYMYRGEKAFCSSECRYKEMMLDEKMEKLHCDDVYGVSL</sequence>
<gene>
    <name evidence="1" type="ORF">Vadar_007951</name>
</gene>
<dbReference type="EMBL" id="CM037151">
    <property type="protein sequence ID" value="KAH7842676.1"/>
    <property type="molecule type" value="Genomic_DNA"/>
</dbReference>
<keyword evidence="2" id="KW-1185">Reference proteome</keyword>
<accession>A0ACB7XP12</accession>
<proteinExistence type="predicted"/>
<comment type="caution">
    <text evidence="1">The sequence shown here is derived from an EMBL/GenBank/DDBJ whole genome shotgun (WGS) entry which is preliminary data.</text>
</comment>
<name>A0ACB7XP12_9ERIC</name>
<dbReference type="Proteomes" id="UP000828048">
    <property type="component" value="Chromosome 1"/>
</dbReference>
<reference evidence="1 2" key="1">
    <citation type="journal article" date="2021" name="Hortic Res">
        <title>High-quality reference genome and annotation aids understanding of berry development for evergreen blueberry (Vaccinium darrowii).</title>
        <authorList>
            <person name="Yu J."/>
            <person name="Hulse-Kemp A.M."/>
            <person name="Babiker E."/>
            <person name="Staton M."/>
        </authorList>
    </citation>
    <scope>NUCLEOTIDE SEQUENCE [LARGE SCALE GENOMIC DNA]</scope>
    <source>
        <strain evidence="2">cv. NJ 8807/NJ 8810</strain>
        <tissue evidence="1">Young leaf</tissue>
    </source>
</reference>
<protein>
    <submittedName>
        <fullName evidence="1">Uncharacterized protein</fullName>
    </submittedName>
</protein>
<organism evidence="1 2">
    <name type="scientific">Vaccinium darrowii</name>
    <dbReference type="NCBI Taxonomy" id="229202"/>
    <lineage>
        <taxon>Eukaryota</taxon>
        <taxon>Viridiplantae</taxon>
        <taxon>Streptophyta</taxon>
        <taxon>Embryophyta</taxon>
        <taxon>Tracheophyta</taxon>
        <taxon>Spermatophyta</taxon>
        <taxon>Magnoliopsida</taxon>
        <taxon>eudicotyledons</taxon>
        <taxon>Gunneridae</taxon>
        <taxon>Pentapetalae</taxon>
        <taxon>asterids</taxon>
        <taxon>Ericales</taxon>
        <taxon>Ericaceae</taxon>
        <taxon>Vaccinioideae</taxon>
        <taxon>Vaccinieae</taxon>
        <taxon>Vaccinium</taxon>
    </lineage>
</organism>
<evidence type="ECO:0000313" key="1">
    <source>
        <dbReference type="EMBL" id="KAH7842676.1"/>
    </source>
</evidence>